<dbReference type="EMBL" id="AMYD01003117">
    <property type="protein sequence ID" value="EQB47068.1"/>
    <property type="molecule type" value="Genomic_DNA"/>
</dbReference>
<organism evidence="1 2">
    <name type="scientific">Colletotrichum gloeosporioides (strain Cg-14)</name>
    <name type="common">Anthracnose fungus</name>
    <name type="synonym">Glomerella cingulata</name>
    <dbReference type="NCBI Taxonomy" id="1237896"/>
    <lineage>
        <taxon>Eukaryota</taxon>
        <taxon>Fungi</taxon>
        <taxon>Dikarya</taxon>
        <taxon>Ascomycota</taxon>
        <taxon>Pezizomycotina</taxon>
        <taxon>Sordariomycetes</taxon>
        <taxon>Hypocreomycetidae</taxon>
        <taxon>Glomerellales</taxon>
        <taxon>Glomerellaceae</taxon>
        <taxon>Colletotrichum</taxon>
        <taxon>Colletotrichum gloeosporioides species complex</taxon>
    </lineage>
</organism>
<dbReference type="HOGENOM" id="CLU_3434128_0_0_1"/>
<comment type="caution">
    <text evidence="1">The sequence shown here is derived from an EMBL/GenBank/DDBJ whole genome shotgun (WGS) entry which is preliminary data.</text>
</comment>
<protein>
    <submittedName>
        <fullName evidence="1">Uncharacterized protein</fullName>
    </submittedName>
</protein>
<accession>T0K2W0</accession>
<gene>
    <name evidence="1" type="ORF">CGLO_13829</name>
</gene>
<dbReference type="Proteomes" id="UP000015530">
    <property type="component" value="Unassembled WGS sequence"/>
</dbReference>
<evidence type="ECO:0000313" key="1">
    <source>
        <dbReference type="EMBL" id="EQB47068.1"/>
    </source>
</evidence>
<sequence length="15" mass="1831">MDTAIERLQKKQKNQ</sequence>
<name>T0K2W0_COLGC</name>
<proteinExistence type="predicted"/>
<evidence type="ECO:0000313" key="2">
    <source>
        <dbReference type="Proteomes" id="UP000015530"/>
    </source>
</evidence>
<reference evidence="2" key="1">
    <citation type="journal article" date="2013" name="Mol. Plant Microbe Interact.">
        <title>Global aspects of pacC regulation of pathogenicity genes in Colletotrichum gloeosporioides as revealed by transcriptome analysis.</title>
        <authorList>
            <person name="Alkan N."/>
            <person name="Meng X."/>
            <person name="Friedlander G."/>
            <person name="Reuveni E."/>
            <person name="Sukno S."/>
            <person name="Sherman A."/>
            <person name="Thon M."/>
            <person name="Fluhr R."/>
            <person name="Prusky D."/>
        </authorList>
    </citation>
    <scope>NUCLEOTIDE SEQUENCE [LARGE SCALE GENOMIC DNA]</scope>
    <source>
        <strain evidence="2">Cg-14</strain>
    </source>
</reference>